<dbReference type="CDD" id="cd17393">
    <property type="entry name" value="MFS_MosC_like"/>
    <property type="match status" value="1"/>
</dbReference>
<evidence type="ECO:0000256" key="3">
    <source>
        <dbReference type="ARBA" id="ARBA00022989"/>
    </source>
</evidence>
<dbReference type="GO" id="GO:0016020">
    <property type="term" value="C:membrane"/>
    <property type="evidence" value="ECO:0007669"/>
    <property type="project" value="UniProtKB-SubCell"/>
</dbReference>
<dbReference type="eggNOG" id="COG2814">
    <property type="taxonomic scope" value="Bacteria"/>
</dbReference>
<dbReference type="STRING" id="446470.Snas_4953"/>
<accession>D3Q9P7</accession>
<reference evidence="6 7" key="1">
    <citation type="journal article" date="2009" name="Stand. Genomic Sci.">
        <title>Complete genome sequence of Stackebrandtia nassauensis type strain (LLR-40K-21).</title>
        <authorList>
            <person name="Munk C."/>
            <person name="Lapidus A."/>
            <person name="Copeland A."/>
            <person name="Jando M."/>
            <person name="Mayilraj S."/>
            <person name="Glavina Del Rio T."/>
            <person name="Nolan M."/>
            <person name="Chen F."/>
            <person name="Lucas S."/>
            <person name="Tice H."/>
            <person name="Cheng J.F."/>
            <person name="Han C."/>
            <person name="Detter J.C."/>
            <person name="Bruce D."/>
            <person name="Goodwin L."/>
            <person name="Chain P."/>
            <person name="Pitluck S."/>
            <person name="Goker M."/>
            <person name="Ovchinikova G."/>
            <person name="Pati A."/>
            <person name="Ivanova N."/>
            <person name="Mavromatis K."/>
            <person name="Chen A."/>
            <person name="Palaniappan K."/>
            <person name="Land M."/>
            <person name="Hauser L."/>
            <person name="Chang Y.J."/>
            <person name="Jeffries C.D."/>
            <person name="Bristow J."/>
            <person name="Eisen J.A."/>
            <person name="Markowitz V."/>
            <person name="Hugenholtz P."/>
            <person name="Kyrpides N.C."/>
            <person name="Klenk H.P."/>
        </authorList>
    </citation>
    <scope>NUCLEOTIDE SEQUENCE [LARGE SCALE GENOMIC DNA]</scope>
    <source>
        <strain evidence="7">DSM 44728 / CIP 108903 / NRRL B-16338 / NBRC 102104 / LLR-40K-21</strain>
    </source>
</reference>
<feature type="transmembrane region" description="Helical" evidence="5">
    <location>
        <begin position="96"/>
        <end position="114"/>
    </location>
</feature>
<dbReference type="AlphaFoldDB" id="D3Q9P7"/>
<keyword evidence="3 5" id="KW-1133">Transmembrane helix</keyword>
<feature type="transmembrane region" description="Helical" evidence="5">
    <location>
        <begin position="330"/>
        <end position="351"/>
    </location>
</feature>
<dbReference type="SUPFAM" id="SSF103473">
    <property type="entry name" value="MFS general substrate transporter"/>
    <property type="match status" value="1"/>
</dbReference>
<gene>
    <name evidence="6" type="ordered locus">Snas_4953</name>
</gene>
<feature type="transmembrane region" description="Helical" evidence="5">
    <location>
        <begin position="357"/>
        <end position="378"/>
    </location>
</feature>
<feature type="transmembrane region" description="Helical" evidence="5">
    <location>
        <begin position="298"/>
        <end position="318"/>
    </location>
</feature>
<organism evidence="6 7">
    <name type="scientific">Stackebrandtia nassauensis (strain DSM 44728 / CIP 108903 / NRRL B-16338 / NBRC 102104 / LLR-40K-21)</name>
    <dbReference type="NCBI Taxonomy" id="446470"/>
    <lineage>
        <taxon>Bacteria</taxon>
        <taxon>Bacillati</taxon>
        <taxon>Actinomycetota</taxon>
        <taxon>Actinomycetes</taxon>
        <taxon>Glycomycetales</taxon>
        <taxon>Glycomycetaceae</taxon>
        <taxon>Stackebrandtia</taxon>
    </lineage>
</organism>
<keyword evidence="7" id="KW-1185">Reference proteome</keyword>
<dbReference type="Pfam" id="PF07690">
    <property type="entry name" value="MFS_1"/>
    <property type="match status" value="1"/>
</dbReference>
<dbReference type="Gene3D" id="1.20.1250.20">
    <property type="entry name" value="MFS general substrate transporter like domains"/>
    <property type="match status" value="2"/>
</dbReference>
<protein>
    <submittedName>
        <fullName evidence="6">Major facilitator superfamily MFS_1</fullName>
    </submittedName>
</protein>
<dbReference type="HOGENOM" id="CLU_035309_1_0_11"/>
<dbReference type="KEGG" id="sna:Snas_4953"/>
<feature type="transmembrane region" description="Helical" evidence="5">
    <location>
        <begin position="35"/>
        <end position="60"/>
    </location>
</feature>
<feature type="transmembrane region" description="Helical" evidence="5">
    <location>
        <begin position="271"/>
        <end position="292"/>
    </location>
</feature>
<evidence type="ECO:0000256" key="4">
    <source>
        <dbReference type="ARBA" id="ARBA00023136"/>
    </source>
</evidence>
<feature type="transmembrane region" description="Helical" evidence="5">
    <location>
        <begin position="72"/>
        <end position="90"/>
    </location>
</feature>
<dbReference type="EMBL" id="CP001778">
    <property type="protein sequence ID" value="ADD44593.1"/>
    <property type="molecule type" value="Genomic_DNA"/>
</dbReference>
<dbReference type="PANTHER" id="PTHR23514">
    <property type="entry name" value="BYPASS OF STOP CODON PROTEIN 6"/>
    <property type="match status" value="1"/>
</dbReference>
<proteinExistence type="predicted"/>
<feature type="transmembrane region" description="Helical" evidence="5">
    <location>
        <begin position="238"/>
        <end position="259"/>
    </location>
</feature>
<evidence type="ECO:0000256" key="5">
    <source>
        <dbReference type="SAM" id="Phobius"/>
    </source>
</evidence>
<dbReference type="InterPro" id="IPR011701">
    <property type="entry name" value="MFS"/>
</dbReference>
<feature type="transmembrane region" description="Helical" evidence="5">
    <location>
        <begin position="134"/>
        <end position="156"/>
    </location>
</feature>
<dbReference type="Proteomes" id="UP000000844">
    <property type="component" value="Chromosome"/>
</dbReference>
<dbReference type="PANTHER" id="PTHR23514:SF13">
    <property type="entry name" value="INNER MEMBRANE PROTEIN YBJJ"/>
    <property type="match status" value="1"/>
</dbReference>
<dbReference type="GO" id="GO:0022857">
    <property type="term" value="F:transmembrane transporter activity"/>
    <property type="evidence" value="ECO:0007669"/>
    <property type="project" value="InterPro"/>
</dbReference>
<dbReference type="InterPro" id="IPR051788">
    <property type="entry name" value="MFS_Transporter"/>
</dbReference>
<evidence type="ECO:0000313" key="6">
    <source>
        <dbReference type="EMBL" id="ADD44593.1"/>
    </source>
</evidence>
<evidence type="ECO:0000256" key="1">
    <source>
        <dbReference type="ARBA" id="ARBA00004141"/>
    </source>
</evidence>
<evidence type="ECO:0000313" key="7">
    <source>
        <dbReference type="Proteomes" id="UP000000844"/>
    </source>
</evidence>
<name>D3Q9P7_STANL</name>
<keyword evidence="2 5" id="KW-0812">Transmembrane</keyword>
<feature type="transmembrane region" description="Helical" evidence="5">
    <location>
        <begin position="206"/>
        <end position="232"/>
    </location>
</feature>
<feature type="transmembrane region" description="Helical" evidence="5">
    <location>
        <begin position="162"/>
        <end position="185"/>
    </location>
</feature>
<evidence type="ECO:0000256" key="2">
    <source>
        <dbReference type="ARBA" id="ARBA00022692"/>
    </source>
</evidence>
<keyword evidence="4 5" id="KW-0472">Membrane</keyword>
<dbReference type="InterPro" id="IPR036259">
    <property type="entry name" value="MFS_trans_sf"/>
</dbReference>
<dbReference type="OrthoDB" id="151222at2"/>
<comment type="subcellular location">
    <subcellularLocation>
        <location evidence="1">Membrane</location>
        <topology evidence="1">Multi-pass membrane protein</topology>
    </subcellularLocation>
</comment>
<sequence length="465" mass="46549">MKHRRALNSVAVIFAVHGAVSGTFATRVPWISDRLHLTAGALGLALVCSALGAVLIMPVASRLVAMIGQRRTTRAAVIAYAATLAVPAFMPNTYLLGLSLWVMGAAAGICDVAMKSQANDVERRMGRAVMSRLYGLWSLGVLAGAGMGTAATFAGLDARLHFVWTAGTLLVIGGAASITVPRGVSAPVAKAAQARARTRIARPTRVLAIAAIIGGCASFAEATVHSFSAIYITEVTGGSVGAGSVAFVGFVASMAVGRLSGDALVSKFGPVRVVQTGGLLAFAGTALSVVAWHPAPALLAFAMVGLGIAAIVPVALSVGSRETETPGQGITIVLAAAQLGCVVAPGTIGAVSGALSLPVAFAVTAAVIIPLVFGATALRIRVAAPAAEPVAEAVEPVAAPIAAPLIELAEPARPGAAVGIVSMSAIAAARPIGFDDATVKLAVARRDTEPAELIHTGEIPVAVAA</sequence>